<dbReference type="EMBL" id="QYUP01000198">
    <property type="protein sequence ID" value="RJG08277.1"/>
    <property type="molecule type" value="Genomic_DNA"/>
</dbReference>
<accession>A0A418X735</accession>
<dbReference type="InterPro" id="IPR007138">
    <property type="entry name" value="ABM_dom"/>
</dbReference>
<protein>
    <recommendedName>
        <fullName evidence="1">ABM domain-containing protein</fullName>
    </recommendedName>
</protein>
<feature type="domain" description="ABM" evidence="1">
    <location>
        <begin position="134"/>
        <end position="200"/>
    </location>
</feature>
<name>A0A418X735_9BURK</name>
<evidence type="ECO:0000313" key="3">
    <source>
        <dbReference type="Proteomes" id="UP000284006"/>
    </source>
</evidence>
<keyword evidence="3" id="KW-1185">Reference proteome</keyword>
<proteinExistence type="predicted"/>
<dbReference type="AlphaFoldDB" id="A0A418X735"/>
<gene>
    <name evidence="2" type="ORF">D3872_24720</name>
</gene>
<comment type="caution">
    <text evidence="2">The sequence shown here is derived from an EMBL/GenBank/DDBJ whole genome shotgun (WGS) entry which is preliminary data.</text>
</comment>
<sequence>MDKCFGIARFAIKPGEAPQFMERARECMRAAEVDLAGTQAYEWFVSADASQCVVIEAYDGVEGMAHHSRHVGKTIPALLAHAASEVVLLGDVPDSVVQRMAGKFGGVDFFGPRFQGRLTGPAPGTAAPEAGGKIFAIARFTIEPGKLDEFRSLAAHCMAGVEASEPGTIGYEWFLDRDGRHCVTLDVYRDAAALRAHMANTGPTMEKILRIVKSEVELYGAMPAEMVSQLKGSLGVRFVAPQCQGVL</sequence>
<dbReference type="RefSeq" id="WP_119813252.1">
    <property type="nucleotide sequence ID" value="NZ_QYUP01000198.1"/>
</dbReference>
<organism evidence="2 3">
    <name type="scientific">Massilia cavernae</name>
    <dbReference type="NCBI Taxonomy" id="2320864"/>
    <lineage>
        <taxon>Bacteria</taxon>
        <taxon>Pseudomonadati</taxon>
        <taxon>Pseudomonadota</taxon>
        <taxon>Betaproteobacteria</taxon>
        <taxon>Burkholderiales</taxon>
        <taxon>Oxalobacteraceae</taxon>
        <taxon>Telluria group</taxon>
        <taxon>Massilia</taxon>
    </lineage>
</organism>
<dbReference type="Proteomes" id="UP000284006">
    <property type="component" value="Unassembled WGS sequence"/>
</dbReference>
<dbReference type="Gene3D" id="3.30.70.100">
    <property type="match status" value="2"/>
</dbReference>
<evidence type="ECO:0000313" key="2">
    <source>
        <dbReference type="EMBL" id="RJG08277.1"/>
    </source>
</evidence>
<dbReference type="Pfam" id="PF03992">
    <property type="entry name" value="ABM"/>
    <property type="match status" value="1"/>
</dbReference>
<dbReference type="SUPFAM" id="SSF54909">
    <property type="entry name" value="Dimeric alpha+beta barrel"/>
    <property type="match status" value="2"/>
</dbReference>
<reference evidence="2 3" key="1">
    <citation type="submission" date="2018-09" db="EMBL/GenBank/DDBJ databases">
        <authorList>
            <person name="Zhu H."/>
        </authorList>
    </citation>
    <scope>NUCLEOTIDE SEQUENCE [LARGE SCALE GENOMIC DNA]</scope>
    <source>
        <strain evidence="2 3">K1S02-61</strain>
    </source>
</reference>
<dbReference type="OrthoDB" id="540574at2"/>
<dbReference type="InterPro" id="IPR011008">
    <property type="entry name" value="Dimeric_a/b-barrel"/>
</dbReference>
<evidence type="ECO:0000259" key="1">
    <source>
        <dbReference type="Pfam" id="PF03992"/>
    </source>
</evidence>